<feature type="compositionally biased region" description="Gly residues" evidence="1">
    <location>
        <begin position="1"/>
        <end position="12"/>
    </location>
</feature>
<reference evidence="3 4" key="1">
    <citation type="submission" date="2021-02" db="EMBL/GenBank/DDBJ databases">
        <title>De Novo genome assembly of isolated myxobacteria.</title>
        <authorList>
            <person name="Stevens D.C."/>
        </authorList>
    </citation>
    <scope>NUCLEOTIDE SEQUENCE [LARGE SCALE GENOMIC DNA]</scope>
    <source>
        <strain evidence="4">SCPEA02</strain>
    </source>
</reference>
<feature type="region of interest" description="Disordered" evidence="1">
    <location>
        <begin position="1"/>
        <end position="20"/>
    </location>
</feature>
<gene>
    <name evidence="3" type="ORF">JY651_10950</name>
</gene>
<proteinExistence type="predicted"/>
<dbReference type="PANTHER" id="PTHR43842">
    <property type="entry name" value="PROPIONYL-COA CARBOXYLASE BETA CHAIN"/>
    <property type="match status" value="1"/>
</dbReference>
<dbReference type="PROSITE" id="PS50989">
    <property type="entry name" value="COA_CT_CTER"/>
    <property type="match status" value="1"/>
</dbReference>
<organism evidence="3 4">
    <name type="scientific">Pyxidicoccus parkwayensis</name>
    <dbReference type="NCBI Taxonomy" id="2813578"/>
    <lineage>
        <taxon>Bacteria</taxon>
        <taxon>Pseudomonadati</taxon>
        <taxon>Myxococcota</taxon>
        <taxon>Myxococcia</taxon>
        <taxon>Myxococcales</taxon>
        <taxon>Cystobacterineae</taxon>
        <taxon>Myxococcaceae</taxon>
        <taxon>Pyxidicoccus</taxon>
    </lineage>
</organism>
<evidence type="ECO:0000313" key="4">
    <source>
        <dbReference type="Proteomes" id="UP000662747"/>
    </source>
</evidence>
<name>A0ABX7P4J8_9BACT</name>
<dbReference type="EMBL" id="CP071090">
    <property type="protein sequence ID" value="QSQ25404.1"/>
    <property type="molecule type" value="Genomic_DNA"/>
</dbReference>
<dbReference type="InterPro" id="IPR011763">
    <property type="entry name" value="COA_CT_C"/>
</dbReference>
<evidence type="ECO:0000259" key="2">
    <source>
        <dbReference type="PROSITE" id="PS50989"/>
    </source>
</evidence>
<feature type="region of interest" description="Disordered" evidence="1">
    <location>
        <begin position="29"/>
        <end position="51"/>
    </location>
</feature>
<sequence>MSDMNGDGGGKAPTGEARPELAELRERLAATTDAGRPEAVARRRKTGQRTARENIDDLLDAGSFSEYGGLALAAQRSTRSLEDLVRASPADGIICGVGTVNRALFDDERARTMVLAYDYTVFAGTQGLAGHRKLDRMLALASRWRVPVVLFAEGGGGRPNDTDTHTVSALDTPSFLAFAALSGLVPRVGIVSGRCFAGNAALLGSCDVIIATDDSNIGMGGPAMIEGGGLGSFAPEEIGPADVQTRNGVIDVRVRDEAEAVAVAKQYLSYFQGPVAPGACAPQERLRDALPENRRRAYKVRPIIETLADTGSVLELRRDFGRSLLTALVRIEGQPLGLIANDTFHLGGAIDADAADKAARFFQLCDAFGLPVVSLCDTPGFMVGPKAEETALVRHVSRMFVGAASLSVPFFTVVLRRGYGLGAQAMAGGHFHAPVFMASWPTGEFGGMNLEGAVRIGMRKQLEAIEDPAAREEMAKALIAEAHQRGKAINMASLLELDAVIDPAETRAWILRGLRSVPRQTREGRRRYIDTW</sequence>
<dbReference type="Pfam" id="PF01039">
    <property type="entry name" value="Carboxyl_trans"/>
    <property type="match status" value="1"/>
</dbReference>
<accession>A0ABX7P4J8</accession>
<dbReference type="Proteomes" id="UP000662747">
    <property type="component" value="Chromosome"/>
</dbReference>
<dbReference type="RefSeq" id="WP_206726959.1">
    <property type="nucleotide sequence ID" value="NZ_CP071090.1"/>
</dbReference>
<protein>
    <recommendedName>
        <fullName evidence="2">CoA carboxyltransferase C-terminal domain-containing protein</fullName>
    </recommendedName>
</protein>
<feature type="domain" description="CoA carboxyltransferase C-terminal" evidence="2">
    <location>
        <begin position="282"/>
        <end position="532"/>
    </location>
</feature>
<dbReference type="InterPro" id="IPR034733">
    <property type="entry name" value="AcCoA_carboxyl_beta"/>
</dbReference>
<keyword evidence="4" id="KW-1185">Reference proteome</keyword>
<dbReference type="PANTHER" id="PTHR43842:SF2">
    <property type="entry name" value="PROPIONYL-COA CARBOXYLASE BETA CHAIN, MITOCHONDRIAL"/>
    <property type="match status" value="1"/>
</dbReference>
<dbReference type="InterPro" id="IPR029045">
    <property type="entry name" value="ClpP/crotonase-like_dom_sf"/>
</dbReference>
<dbReference type="SUPFAM" id="SSF52096">
    <property type="entry name" value="ClpP/crotonase"/>
    <property type="match status" value="2"/>
</dbReference>
<evidence type="ECO:0000313" key="3">
    <source>
        <dbReference type="EMBL" id="QSQ25404.1"/>
    </source>
</evidence>
<dbReference type="Gene3D" id="3.90.226.10">
    <property type="entry name" value="2-enoyl-CoA Hydratase, Chain A, domain 1"/>
    <property type="match status" value="2"/>
</dbReference>
<evidence type="ECO:0000256" key="1">
    <source>
        <dbReference type="SAM" id="MobiDB-lite"/>
    </source>
</evidence>
<dbReference type="InterPro" id="IPR051047">
    <property type="entry name" value="AccD/PCCB"/>
</dbReference>